<gene>
    <name evidence="2" type="ORF">NADFUDRAFT_51328</name>
</gene>
<reference evidence="2 3" key="1">
    <citation type="journal article" date="2016" name="Proc. Natl. Acad. Sci. U.S.A.">
        <title>Comparative genomics of biotechnologically important yeasts.</title>
        <authorList>
            <person name="Riley R."/>
            <person name="Haridas S."/>
            <person name="Wolfe K.H."/>
            <person name="Lopes M.R."/>
            <person name="Hittinger C.T."/>
            <person name="Goeker M."/>
            <person name="Salamov A.A."/>
            <person name="Wisecaver J.H."/>
            <person name="Long T.M."/>
            <person name="Calvey C.H."/>
            <person name="Aerts A.L."/>
            <person name="Barry K.W."/>
            <person name="Choi C."/>
            <person name="Clum A."/>
            <person name="Coughlan A.Y."/>
            <person name="Deshpande S."/>
            <person name="Douglass A.P."/>
            <person name="Hanson S.J."/>
            <person name="Klenk H.-P."/>
            <person name="LaButti K.M."/>
            <person name="Lapidus A."/>
            <person name="Lindquist E.A."/>
            <person name="Lipzen A.M."/>
            <person name="Meier-Kolthoff J.P."/>
            <person name="Ohm R.A."/>
            <person name="Otillar R.P."/>
            <person name="Pangilinan J.L."/>
            <person name="Peng Y."/>
            <person name="Rokas A."/>
            <person name="Rosa C.A."/>
            <person name="Scheuner C."/>
            <person name="Sibirny A.A."/>
            <person name="Slot J.C."/>
            <person name="Stielow J.B."/>
            <person name="Sun H."/>
            <person name="Kurtzman C.P."/>
            <person name="Blackwell M."/>
            <person name="Grigoriev I.V."/>
            <person name="Jeffries T.W."/>
        </authorList>
    </citation>
    <scope>NUCLEOTIDE SEQUENCE [LARGE SCALE GENOMIC DNA]</scope>
    <source>
        <strain evidence="2 3">DSM 6958</strain>
    </source>
</reference>
<keyword evidence="3" id="KW-1185">Reference proteome</keyword>
<accession>A0A1E3PKU5</accession>
<protein>
    <recommendedName>
        <fullName evidence="1">Sfi1 spindle body domain-containing protein</fullName>
    </recommendedName>
</protein>
<dbReference type="EMBL" id="KV454409">
    <property type="protein sequence ID" value="ODQ66056.1"/>
    <property type="molecule type" value="Genomic_DNA"/>
</dbReference>
<sequence>MKENHNEQRKFHNTMINHSQKGYIPKVDVDAFTNMKDGSPTKDVKHYNAPLNNPVAQKSQLIYTLHELSLLKQIVDECDRQPLPNDSLATILEVYRPILAENGIDNTTEKKFFRLFLEISKAEGISWNQKLDVALTNVGISDDVTPPADIDIDYRHRAQITFVAVTTEAIKRNFFCLWRKKLLRLHLERDESWRMAMRVDRRHLLYQSFLFWIDKHVINKNNEHKALWLKNSLSKFMVFNKWKSAVIKNRLADAAGTFDDKRILTSFISIWKRKTIQKSLTKKASKLYEQKLMEIFLFAWKAKYRNTQLSLNKAFNWGDNILSKKIYRTWYYKTYEIDVQRKSNYQCIKKSFLRWRDSLIASDQLLITAKSYHKKRLKTIKLSLWMDKCNSVYKSHINAKHFYDITIRQSVFNEWRVRLILSKKANGIQARFDDRKKVSFFRMWKKKTVLFEKSYLIRDSRLAVKTLHVWRLQARFSYLRSSKYQVTVSNIFHNWKLKHTLTVAENIQQEDLIYRAFKYWIDKMKSRASARQENLDLMVNLSAKKRLKTVLYLWIRKKKTFRNNEMIAIKYYDMAILDHTLKILAKKYKASENRKRMAYTFYYQSILHRSYYLWQDKLHINTQKQYSISLANEFCIRNVLQHALDIWRSALKFKRWHRQQYQIASLFYLRNHFNRVISSWKRAFISQRTLKQEFLLTKYTSNARNKKMIIYFSTWVNSSRMVRVMEHKAEDFYSGILVANVQLSLNVWRDALGSIILSEARADNQYMDILKEKCFRRWGARNSLINEMTSNATFIKEVKDLQQQEKLYKLWTMKRFRLKIKMREAEAFKERLYSNRFRGLWRLWMVKSLNNTRRRRLLPFSDIKQLALERSPPAITRESPNRYGLINGSNGLTKDFFRQNTTLVHPSEIIAPVALANRDRTPSPIKNIPYKSSTIMKLDAKAQKLVSILDTPTRVKSKRLNPMSIERWKQVKASGALTNSDIIGDNGRNLTPLNSNPWDYSISVGPPVYKLSKLSVSSPENATLAETRVPVNKLREQESTLDGGMFVSNGSTQLHSEDQLELFSEKNDSEDDISDLSIYGNLGASRFRQYLS</sequence>
<dbReference type="Pfam" id="PF08457">
    <property type="entry name" value="Sfi1"/>
    <property type="match status" value="1"/>
</dbReference>
<organism evidence="2 3">
    <name type="scientific">Nadsonia fulvescens var. elongata DSM 6958</name>
    <dbReference type="NCBI Taxonomy" id="857566"/>
    <lineage>
        <taxon>Eukaryota</taxon>
        <taxon>Fungi</taxon>
        <taxon>Dikarya</taxon>
        <taxon>Ascomycota</taxon>
        <taxon>Saccharomycotina</taxon>
        <taxon>Dipodascomycetes</taxon>
        <taxon>Dipodascales</taxon>
        <taxon>Dipodascales incertae sedis</taxon>
        <taxon>Nadsonia</taxon>
    </lineage>
</organism>
<dbReference type="STRING" id="857566.A0A1E3PKU5"/>
<dbReference type="AlphaFoldDB" id="A0A1E3PKU5"/>
<evidence type="ECO:0000259" key="1">
    <source>
        <dbReference type="Pfam" id="PF08457"/>
    </source>
</evidence>
<evidence type="ECO:0000313" key="3">
    <source>
        <dbReference type="Proteomes" id="UP000095009"/>
    </source>
</evidence>
<dbReference type="Proteomes" id="UP000095009">
    <property type="component" value="Unassembled WGS sequence"/>
</dbReference>
<evidence type="ECO:0000313" key="2">
    <source>
        <dbReference type="EMBL" id="ODQ66056.1"/>
    </source>
</evidence>
<name>A0A1E3PKU5_9ASCO</name>
<feature type="domain" description="Sfi1 spindle body" evidence="1">
    <location>
        <begin position="296"/>
        <end position="615"/>
    </location>
</feature>
<dbReference type="InterPro" id="IPR013665">
    <property type="entry name" value="Sfi1_dom"/>
</dbReference>
<proteinExistence type="predicted"/>